<accession>A0ABD1EX37</accession>
<protein>
    <recommendedName>
        <fullName evidence="6">THAP-type domain-containing protein</fullName>
    </recommendedName>
</protein>
<keyword evidence="8" id="KW-1185">Reference proteome</keyword>
<comment type="caution">
    <text evidence="7">The sequence shown here is derived from an EMBL/GenBank/DDBJ whole genome shotgun (WGS) entry which is preliminary data.</text>
</comment>
<dbReference type="GO" id="GO:0008270">
    <property type="term" value="F:zinc ion binding"/>
    <property type="evidence" value="ECO:0007669"/>
    <property type="project" value="UniProtKB-KW"/>
</dbReference>
<evidence type="ECO:0000313" key="7">
    <source>
        <dbReference type="EMBL" id="KAL1505563.1"/>
    </source>
</evidence>
<evidence type="ECO:0000256" key="4">
    <source>
        <dbReference type="ARBA" id="ARBA00023125"/>
    </source>
</evidence>
<proteinExistence type="predicted"/>
<evidence type="ECO:0000256" key="2">
    <source>
        <dbReference type="ARBA" id="ARBA00022771"/>
    </source>
</evidence>
<keyword evidence="4 5" id="KW-0238">DNA-binding</keyword>
<dbReference type="SUPFAM" id="SSF57716">
    <property type="entry name" value="Glucocorticoid receptor-like (DNA-binding domain)"/>
    <property type="match status" value="1"/>
</dbReference>
<name>A0ABD1EX37_HYPHA</name>
<organism evidence="7 8">
    <name type="scientific">Hypothenemus hampei</name>
    <name type="common">Coffee berry borer</name>
    <dbReference type="NCBI Taxonomy" id="57062"/>
    <lineage>
        <taxon>Eukaryota</taxon>
        <taxon>Metazoa</taxon>
        <taxon>Ecdysozoa</taxon>
        <taxon>Arthropoda</taxon>
        <taxon>Hexapoda</taxon>
        <taxon>Insecta</taxon>
        <taxon>Pterygota</taxon>
        <taxon>Neoptera</taxon>
        <taxon>Endopterygota</taxon>
        <taxon>Coleoptera</taxon>
        <taxon>Polyphaga</taxon>
        <taxon>Cucujiformia</taxon>
        <taxon>Curculionidae</taxon>
        <taxon>Scolytinae</taxon>
        <taxon>Hypothenemus</taxon>
    </lineage>
</organism>
<evidence type="ECO:0000313" key="8">
    <source>
        <dbReference type="Proteomes" id="UP001566132"/>
    </source>
</evidence>
<dbReference type="AlphaFoldDB" id="A0ABD1EX37"/>
<gene>
    <name evidence="7" type="ORF">ABEB36_005104</name>
</gene>
<dbReference type="PROSITE" id="PS50950">
    <property type="entry name" value="ZF_THAP"/>
    <property type="match status" value="1"/>
</dbReference>
<evidence type="ECO:0000256" key="5">
    <source>
        <dbReference type="PROSITE-ProRule" id="PRU00309"/>
    </source>
</evidence>
<dbReference type="EMBL" id="JBDJPC010000004">
    <property type="protein sequence ID" value="KAL1505563.1"/>
    <property type="molecule type" value="Genomic_DNA"/>
</dbReference>
<keyword evidence="3" id="KW-0862">Zinc</keyword>
<reference evidence="7 8" key="1">
    <citation type="submission" date="2024-05" db="EMBL/GenBank/DDBJ databases">
        <title>Genetic variation in Jamaican populations of the coffee berry borer (Hypothenemus hampei).</title>
        <authorList>
            <person name="Errbii M."/>
            <person name="Myrie A."/>
        </authorList>
    </citation>
    <scope>NUCLEOTIDE SEQUENCE [LARGE SCALE GENOMIC DNA]</scope>
    <source>
        <strain evidence="7">JA-Hopewell-2020-01-JO</strain>
        <tissue evidence="7">Whole body</tissue>
    </source>
</reference>
<dbReference type="SMART" id="SM00980">
    <property type="entry name" value="THAP"/>
    <property type="match status" value="1"/>
</dbReference>
<keyword evidence="1" id="KW-0479">Metal-binding</keyword>
<evidence type="ECO:0000259" key="6">
    <source>
        <dbReference type="PROSITE" id="PS50950"/>
    </source>
</evidence>
<feature type="domain" description="THAP-type" evidence="6">
    <location>
        <begin position="4"/>
        <end position="89"/>
    </location>
</feature>
<dbReference type="InterPro" id="IPR006612">
    <property type="entry name" value="THAP_Znf"/>
</dbReference>
<sequence length="207" mass="23636">MEVMAGYYGGTTCSVLSCWASKASKHRFPNPKFDSERMEKWITLCGDQRLKQVPKEKLYASYRVCSIHFVKSDFKENNRLNRTAVPSLNLPDPLPSEREKANELGDINLSDIESSCNDDSAIKSQEISPERATTIEKENNFSNSEMRDMLCVFAQTSFNGLAAARRYEQLYPMRRQPNYKVYRNLYTRLGETGSFHSSSGSETILID</sequence>
<dbReference type="Proteomes" id="UP001566132">
    <property type="component" value="Unassembled WGS sequence"/>
</dbReference>
<evidence type="ECO:0000256" key="3">
    <source>
        <dbReference type="ARBA" id="ARBA00022833"/>
    </source>
</evidence>
<evidence type="ECO:0000256" key="1">
    <source>
        <dbReference type="ARBA" id="ARBA00022723"/>
    </source>
</evidence>
<keyword evidence="2 5" id="KW-0863">Zinc-finger</keyword>
<dbReference type="GO" id="GO:0003677">
    <property type="term" value="F:DNA binding"/>
    <property type="evidence" value="ECO:0007669"/>
    <property type="project" value="UniProtKB-UniRule"/>
</dbReference>
<dbReference type="Pfam" id="PF05485">
    <property type="entry name" value="THAP"/>
    <property type="match status" value="1"/>
</dbReference>